<feature type="region of interest" description="Disordered" evidence="4">
    <location>
        <begin position="266"/>
        <end position="287"/>
    </location>
</feature>
<proteinExistence type="predicted"/>
<dbReference type="PANTHER" id="PTHR24346:SF77">
    <property type="entry name" value="SERINE THREONINE PROTEIN KINASE"/>
    <property type="match status" value="1"/>
</dbReference>
<feature type="compositionally biased region" description="Basic and acidic residues" evidence="4">
    <location>
        <begin position="570"/>
        <end position="579"/>
    </location>
</feature>
<organism evidence="6 7">
    <name type="scientific">Linnemannia schmuckeri</name>
    <dbReference type="NCBI Taxonomy" id="64567"/>
    <lineage>
        <taxon>Eukaryota</taxon>
        <taxon>Fungi</taxon>
        <taxon>Fungi incertae sedis</taxon>
        <taxon>Mucoromycota</taxon>
        <taxon>Mortierellomycotina</taxon>
        <taxon>Mortierellomycetes</taxon>
        <taxon>Mortierellales</taxon>
        <taxon>Mortierellaceae</taxon>
        <taxon>Linnemannia</taxon>
    </lineage>
</organism>
<dbReference type="GO" id="GO:0035556">
    <property type="term" value="P:intracellular signal transduction"/>
    <property type="evidence" value="ECO:0007669"/>
    <property type="project" value="TreeGrafter"/>
</dbReference>
<dbReference type="GO" id="GO:0005737">
    <property type="term" value="C:cytoplasm"/>
    <property type="evidence" value="ECO:0007669"/>
    <property type="project" value="TreeGrafter"/>
</dbReference>
<keyword evidence="7" id="KW-1185">Reference proteome</keyword>
<reference evidence="6" key="1">
    <citation type="journal article" date="2020" name="Fungal Divers.">
        <title>Resolving the Mortierellaceae phylogeny through synthesis of multi-gene phylogenetics and phylogenomics.</title>
        <authorList>
            <person name="Vandepol N."/>
            <person name="Liber J."/>
            <person name="Desiro A."/>
            <person name="Na H."/>
            <person name="Kennedy M."/>
            <person name="Barry K."/>
            <person name="Grigoriev I.V."/>
            <person name="Miller A.N."/>
            <person name="O'Donnell K."/>
            <person name="Stajich J.E."/>
            <person name="Bonito G."/>
        </authorList>
    </citation>
    <scope>NUCLEOTIDE SEQUENCE</scope>
    <source>
        <strain evidence="6">NRRL 6426</strain>
    </source>
</reference>
<dbReference type="InterPro" id="IPR011009">
    <property type="entry name" value="Kinase-like_dom_sf"/>
</dbReference>
<dbReference type="SUPFAM" id="SSF56112">
    <property type="entry name" value="Protein kinase-like (PK-like)"/>
    <property type="match status" value="1"/>
</dbReference>
<feature type="region of interest" description="Disordered" evidence="4">
    <location>
        <begin position="106"/>
        <end position="197"/>
    </location>
</feature>
<dbReference type="GO" id="GO:0005524">
    <property type="term" value="F:ATP binding"/>
    <property type="evidence" value="ECO:0007669"/>
    <property type="project" value="UniProtKB-UniRule"/>
</dbReference>
<dbReference type="Gene3D" id="3.30.200.20">
    <property type="entry name" value="Phosphorylase Kinase, domain 1"/>
    <property type="match status" value="1"/>
</dbReference>
<dbReference type="InterPro" id="IPR000719">
    <property type="entry name" value="Prot_kinase_dom"/>
</dbReference>
<evidence type="ECO:0000313" key="6">
    <source>
        <dbReference type="EMBL" id="KAF9154568.1"/>
    </source>
</evidence>
<feature type="domain" description="Protein kinase" evidence="5">
    <location>
        <begin position="223"/>
        <end position="511"/>
    </location>
</feature>
<feature type="region of interest" description="Disordered" evidence="4">
    <location>
        <begin position="621"/>
        <end position="656"/>
    </location>
</feature>
<feature type="compositionally biased region" description="Polar residues" evidence="4">
    <location>
        <begin position="123"/>
        <end position="136"/>
    </location>
</feature>
<dbReference type="Proteomes" id="UP000748756">
    <property type="component" value="Unassembled WGS sequence"/>
</dbReference>
<dbReference type="SMART" id="SM00220">
    <property type="entry name" value="S_TKc"/>
    <property type="match status" value="1"/>
</dbReference>
<name>A0A9P5VDP3_9FUNG</name>
<evidence type="ECO:0000259" key="5">
    <source>
        <dbReference type="PROSITE" id="PS50011"/>
    </source>
</evidence>
<dbReference type="InterPro" id="IPR017441">
    <property type="entry name" value="Protein_kinase_ATP_BS"/>
</dbReference>
<accession>A0A9P5VDP3</accession>
<evidence type="ECO:0000256" key="1">
    <source>
        <dbReference type="ARBA" id="ARBA00022741"/>
    </source>
</evidence>
<dbReference type="EMBL" id="JAAAUQ010000109">
    <property type="protein sequence ID" value="KAF9154568.1"/>
    <property type="molecule type" value="Genomic_DNA"/>
</dbReference>
<feature type="compositionally biased region" description="Basic residues" evidence="4">
    <location>
        <begin position="178"/>
        <end position="188"/>
    </location>
</feature>
<dbReference type="GO" id="GO:0004674">
    <property type="term" value="F:protein serine/threonine kinase activity"/>
    <property type="evidence" value="ECO:0007669"/>
    <property type="project" value="TreeGrafter"/>
</dbReference>
<feature type="compositionally biased region" description="Low complexity" evidence="4">
    <location>
        <begin position="106"/>
        <end position="122"/>
    </location>
</feature>
<feature type="compositionally biased region" description="Basic and acidic residues" evidence="4">
    <location>
        <begin position="137"/>
        <end position="151"/>
    </location>
</feature>
<comment type="caution">
    <text evidence="6">The sequence shown here is derived from an EMBL/GenBank/DDBJ whole genome shotgun (WGS) entry which is preliminary data.</text>
</comment>
<evidence type="ECO:0000256" key="4">
    <source>
        <dbReference type="SAM" id="MobiDB-lite"/>
    </source>
</evidence>
<evidence type="ECO:0000256" key="2">
    <source>
        <dbReference type="ARBA" id="ARBA00022840"/>
    </source>
</evidence>
<dbReference type="FunFam" id="1.10.510.10:FF:000571">
    <property type="entry name" value="Maternal embryonic leucine zipper kinase"/>
    <property type="match status" value="1"/>
</dbReference>
<dbReference type="CDD" id="cd14008">
    <property type="entry name" value="STKc_LKB1_CaMKK"/>
    <property type="match status" value="1"/>
</dbReference>
<dbReference type="Pfam" id="PF00069">
    <property type="entry name" value="Pkinase"/>
    <property type="match status" value="1"/>
</dbReference>
<feature type="compositionally biased region" description="Basic and acidic residues" evidence="4">
    <location>
        <begin position="165"/>
        <end position="177"/>
    </location>
</feature>
<dbReference type="PROSITE" id="PS50011">
    <property type="entry name" value="PROTEIN_KINASE_DOM"/>
    <property type="match status" value="1"/>
</dbReference>
<dbReference type="OrthoDB" id="68483at2759"/>
<evidence type="ECO:0000313" key="7">
    <source>
        <dbReference type="Proteomes" id="UP000748756"/>
    </source>
</evidence>
<protein>
    <recommendedName>
        <fullName evidence="5">Protein kinase domain-containing protein</fullName>
    </recommendedName>
</protein>
<feature type="binding site" evidence="3">
    <location>
        <position position="252"/>
    </location>
    <ligand>
        <name>ATP</name>
        <dbReference type="ChEBI" id="CHEBI:30616"/>
    </ligand>
</feature>
<gene>
    <name evidence="6" type="ORF">BG015_000551</name>
</gene>
<feature type="region of interest" description="Disordered" evidence="4">
    <location>
        <begin position="1"/>
        <end position="62"/>
    </location>
</feature>
<sequence length="670" mass="73753">MHVVTKLSPRTKNASVHPQGEESDTTAPTINATSEEDGPVWRDPLEHPSFITTSPTTTMSQEDLYPNSLSMILQSPVALTDTRSFASQLKASLLVSNLTAATTTLNSTTFSSSSSSQDLKSTIGNNNVTTTSTADSNSKDSKGDLPSEEKTIAAVSPSSSEPAEEDRSGRTSTDRPQHHAHSHSHSHTHSRDSSVHSPPAVVKETLDACITVSPTGLLQVKQYELRRIIGQGAFGIVNLGVDINTGIKYAVKEFSKAKLRKKDRQNLFRLGPRGRGPGRRGPAIPAEEERSPLDLIRGEIAILKKLNHINIVKLYEVLDVAAEDSMYMVFELCELGALTEVSVGDKLGKIFTDSECRDVFQQMVLGIEYLHEHDIVHRDIKPDNLLRSADGTLKIVDFGVSEMFTKKGDDMIKKSAGSPAFMAPELCRSHGEVSGKPTDLWSMGVTLFCIRYGRLPFKSGMNLELQKMINEDEPDLGDEQDPRFRTTITRLLEKDPSKRITLDELRNDPWLTDDGREPLISKEENTQNAVLEVTEDDLRGAVQQLNGLFRVLKAVYKLKRLRGAPSSRASSRDRHEKAAGEPSNFSLSPPLIDSPPSEPADDIVMPVEEISDSLLAKIDTLIVQDNPQEEENDDESASKLSPHFSVALTDQQQEKTVTRQECVVEAIKGV</sequence>
<evidence type="ECO:0000256" key="3">
    <source>
        <dbReference type="PROSITE-ProRule" id="PRU10141"/>
    </source>
</evidence>
<feature type="region of interest" description="Disordered" evidence="4">
    <location>
        <begin position="563"/>
        <end position="599"/>
    </location>
</feature>
<dbReference type="Gene3D" id="1.10.510.10">
    <property type="entry name" value="Transferase(Phosphotransferase) domain 1"/>
    <property type="match status" value="1"/>
</dbReference>
<feature type="compositionally biased region" description="Polar residues" evidence="4">
    <location>
        <begin position="50"/>
        <end position="62"/>
    </location>
</feature>
<dbReference type="AlphaFoldDB" id="A0A9P5VDP3"/>
<dbReference type="PANTHER" id="PTHR24346">
    <property type="entry name" value="MAP/MICROTUBULE AFFINITY-REGULATING KINASE"/>
    <property type="match status" value="1"/>
</dbReference>
<keyword evidence="1 3" id="KW-0547">Nucleotide-binding</keyword>
<dbReference type="PROSITE" id="PS00107">
    <property type="entry name" value="PROTEIN_KINASE_ATP"/>
    <property type="match status" value="1"/>
</dbReference>
<keyword evidence="2 3" id="KW-0067">ATP-binding</keyword>